<reference evidence="3 4" key="2">
    <citation type="submission" date="2016-05" db="EMBL/GenBank/DDBJ databases">
        <title>Draft genome sequences of four strains of Ehrlichia ruminantium, a tick-borne pathogen of ruminants, isolated from Zimbabwe, The Gambia and Ghana.</title>
        <authorList>
            <person name="Nakao R."/>
            <person name="Jongejan F."/>
            <person name="Sugimoto C."/>
        </authorList>
    </citation>
    <scope>NUCLEOTIDE SEQUENCE [LARGE SCALE GENOMIC DNA]</scope>
    <source>
        <strain evidence="3">Kerr Seringe</strain>
        <strain evidence="4">Pokoase 417</strain>
    </source>
</reference>
<dbReference type="Proteomes" id="UP000092677">
    <property type="component" value="Unassembled WGS sequence"/>
</dbReference>
<name>A0A170TPM3_EHRRU</name>
<dbReference type="EMBL" id="BDDM01000007">
    <property type="protein sequence ID" value="GAT77824.1"/>
    <property type="molecule type" value="Genomic_DNA"/>
</dbReference>
<evidence type="ECO:0000313" key="1">
    <source>
        <dbReference type="EMBL" id="GAT76822.1"/>
    </source>
</evidence>
<protein>
    <submittedName>
        <fullName evidence="2">Uncharacterized protein</fullName>
    </submittedName>
</protein>
<evidence type="ECO:0000313" key="4">
    <source>
        <dbReference type="Proteomes" id="UP000092731"/>
    </source>
</evidence>
<sequence length="80" mass="9346">MAGMEGFEPSNDGIKNRCLTTWLHPIYSITKNTTIVIIKPYSMINKDYTDRVKMQENFKTFISTDENPFSKLINQNFHKV</sequence>
<organism evidence="2 4">
    <name type="scientific">Ehrlichia ruminantium</name>
    <name type="common">heartwater rickettsia</name>
    <name type="synonym">Cowdria ruminantium</name>
    <dbReference type="NCBI Taxonomy" id="779"/>
    <lineage>
        <taxon>Bacteria</taxon>
        <taxon>Pseudomonadati</taxon>
        <taxon>Pseudomonadota</taxon>
        <taxon>Alphaproteobacteria</taxon>
        <taxon>Rickettsiales</taxon>
        <taxon>Anaplasmataceae</taxon>
        <taxon>Ehrlichia</taxon>
    </lineage>
</organism>
<dbReference type="EMBL" id="BDDL01000004">
    <property type="protein sequence ID" value="GAT76822.1"/>
    <property type="molecule type" value="Genomic_DNA"/>
</dbReference>
<accession>A0A170TPM3</accession>
<reference evidence="2" key="1">
    <citation type="journal article" date="2016" name="Genome Announc.">
        <title>Draft Genome Sequences of Three Strains of Ehrlichia ruminantium, a Tick-Borne Pathogen of Ruminants, Isolated from Zimbabwe, The Gambia, and Ghana.</title>
        <authorList>
            <person name="Nakao R."/>
            <person name="Jongejan F."/>
            <person name="Sugimoto C."/>
        </authorList>
    </citation>
    <scope>NUCLEOTIDE SEQUENCE</scope>
    <source>
        <strain evidence="1">Kerr Seringe</strain>
        <strain evidence="2">Pokoase 417</strain>
    </source>
</reference>
<comment type="caution">
    <text evidence="2">The sequence shown here is derived from an EMBL/GenBank/DDBJ whole genome shotgun (WGS) entry which is preliminary data.</text>
</comment>
<dbReference type="Proteomes" id="UP000092731">
    <property type="component" value="Unassembled WGS sequence"/>
</dbReference>
<gene>
    <name evidence="1" type="ORF">EHRUM2_00150</name>
    <name evidence="2" type="ORF">EHRUM3_00210</name>
</gene>
<evidence type="ECO:0000313" key="2">
    <source>
        <dbReference type="EMBL" id="GAT77824.1"/>
    </source>
</evidence>
<evidence type="ECO:0000313" key="3">
    <source>
        <dbReference type="Proteomes" id="UP000092677"/>
    </source>
</evidence>
<dbReference type="AlphaFoldDB" id="A0A170TPM3"/>
<proteinExistence type="predicted"/>